<dbReference type="PROSITE" id="PS01302">
    <property type="entry name" value="UPF0758"/>
    <property type="match status" value="1"/>
</dbReference>
<feature type="domain" description="MPN" evidence="8">
    <location>
        <begin position="100"/>
        <end position="222"/>
    </location>
</feature>
<keyword evidence="5" id="KW-0862">Zinc</keyword>
<dbReference type="PANTHER" id="PTHR30471">
    <property type="entry name" value="DNA REPAIR PROTEIN RADC"/>
    <property type="match status" value="1"/>
</dbReference>
<dbReference type="NCBIfam" id="TIGR00608">
    <property type="entry name" value="radc"/>
    <property type="match status" value="1"/>
</dbReference>
<keyword evidence="3" id="KW-0479">Metal-binding</keyword>
<dbReference type="Pfam" id="PF20582">
    <property type="entry name" value="UPF0758_N"/>
    <property type="match status" value="1"/>
</dbReference>
<evidence type="ECO:0000259" key="8">
    <source>
        <dbReference type="PROSITE" id="PS50249"/>
    </source>
</evidence>
<evidence type="ECO:0000256" key="4">
    <source>
        <dbReference type="ARBA" id="ARBA00022801"/>
    </source>
</evidence>
<dbReference type="InterPro" id="IPR037518">
    <property type="entry name" value="MPN"/>
</dbReference>
<evidence type="ECO:0000256" key="1">
    <source>
        <dbReference type="ARBA" id="ARBA00010243"/>
    </source>
</evidence>
<dbReference type="NCBIfam" id="NF000642">
    <property type="entry name" value="PRK00024.1"/>
    <property type="match status" value="1"/>
</dbReference>
<dbReference type="Gene3D" id="3.40.140.10">
    <property type="entry name" value="Cytidine Deaminase, domain 2"/>
    <property type="match status" value="1"/>
</dbReference>
<dbReference type="InterPro" id="IPR001405">
    <property type="entry name" value="UPF0758"/>
</dbReference>
<reference evidence="9 10" key="1">
    <citation type="submission" date="2020-09" db="EMBL/GenBank/DDBJ databases">
        <title>Parvimonas S3374 sp. nov.</title>
        <authorList>
            <person name="Buhl M."/>
        </authorList>
    </citation>
    <scope>NUCLEOTIDE SEQUENCE [LARGE SCALE GENOMIC DNA]</scope>
    <source>
        <strain evidence="9 10">S3374</strain>
    </source>
</reference>
<dbReference type="SUPFAM" id="SSF47781">
    <property type="entry name" value="RuvA domain 2-like"/>
    <property type="match status" value="1"/>
</dbReference>
<dbReference type="Pfam" id="PF04002">
    <property type="entry name" value="RadC"/>
    <property type="match status" value="1"/>
</dbReference>
<dbReference type="InterPro" id="IPR020891">
    <property type="entry name" value="UPF0758_CS"/>
</dbReference>
<dbReference type="InterPro" id="IPR010994">
    <property type="entry name" value="RuvA_2-like"/>
</dbReference>
<dbReference type="InterPro" id="IPR025657">
    <property type="entry name" value="RadC_JAB"/>
</dbReference>
<evidence type="ECO:0000256" key="7">
    <source>
        <dbReference type="RuleBase" id="RU003797"/>
    </source>
</evidence>
<evidence type="ECO:0000256" key="2">
    <source>
        <dbReference type="ARBA" id="ARBA00022670"/>
    </source>
</evidence>
<gene>
    <name evidence="9" type="primary">radC</name>
    <name evidence="9" type="ORF">IBJ83_05705</name>
</gene>
<keyword evidence="10" id="KW-1185">Reference proteome</keyword>
<accession>A0ABS1CBG4</accession>
<keyword evidence="2" id="KW-0645">Protease</keyword>
<dbReference type="PROSITE" id="PS50249">
    <property type="entry name" value="MPN"/>
    <property type="match status" value="1"/>
</dbReference>
<keyword evidence="4" id="KW-0378">Hydrolase</keyword>
<comment type="caution">
    <text evidence="9">The sequence shown here is derived from an EMBL/GenBank/DDBJ whole genome shotgun (WGS) entry which is preliminary data.</text>
</comment>
<evidence type="ECO:0000256" key="6">
    <source>
        <dbReference type="ARBA" id="ARBA00023049"/>
    </source>
</evidence>
<dbReference type="PANTHER" id="PTHR30471:SF3">
    <property type="entry name" value="UPF0758 PROTEIN YEES-RELATED"/>
    <property type="match status" value="1"/>
</dbReference>
<dbReference type="SUPFAM" id="SSF102712">
    <property type="entry name" value="JAB1/MPN domain"/>
    <property type="match status" value="1"/>
</dbReference>
<evidence type="ECO:0000256" key="3">
    <source>
        <dbReference type="ARBA" id="ARBA00022723"/>
    </source>
</evidence>
<evidence type="ECO:0000313" key="9">
    <source>
        <dbReference type="EMBL" id="MBK1468810.1"/>
    </source>
</evidence>
<comment type="similarity">
    <text evidence="1 7">Belongs to the UPF0758 family.</text>
</comment>
<evidence type="ECO:0000313" key="10">
    <source>
        <dbReference type="Proteomes" id="UP000823123"/>
    </source>
</evidence>
<name>A0ABS1CBG4_9FIRM</name>
<dbReference type="EMBL" id="JACVDA010000014">
    <property type="protein sequence ID" value="MBK1468810.1"/>
    <property type="molecule type" value="Genomic_DNA"/>
</dbReference>
<proteinExistence type="inferred from homology"/>
<evidence type="ECO:0000256" key="5">
    <source>
        <dbReference type="ARBA" id="ARBA00022833"/>
    </source>
</evidence>
<organism evidence="9 10">
    <name type="scientific">Parvimonas parva</name>
    <dbReference type="NCBI Taxonomy" id="2769485"/>
    <lineage>
        <taxon>Bacteria</taxon>
        <taxon>Bacillati</taxon>
        <taxon>Bacillota</taxon>
        <taxon>Tissierellia</taxon>
        <taxon>Tissierellales</taxon>
        <taxon>Peptoniphilaceae</taxon>
        <taxon>Parvimonas</taxon>
    </lineage>
</organism>
<sequence>MKDLNDNDKPREKLYKFGADKLSEYELIAILLGSGSRNEDVLTLSKKLWQYMSKFHRISEIAIDDLMEIEGIGLSKACSIISALELSKRINIRECVDNFSVGSPKSVADIFMNILRDEMKEHFYVLLLDTKNKIISWDEISKGDLNSSIVHPREVFKYALKYSANSIICLHNHPSGDPTPSMQDIEITKRLQEVGNLVGIKLLDHIIIGYNKYISLREKGIMN</sequence>
<dbReference type="CDD" id="cd08071">
    <property type="entry name" value="MPN_DUF2466"/>
    <property type="match status" value="1"/>
</dbReference>
<protein>
    <submittedName>
        <fullName evidence="9">DNA repair protein RadC</fullName>
    </submittedName>
</protein>
<keyword evidence="6" id="KW-0482">Metalloprotease</keyword>
<dbReference type="Proteomes" id="UP000823123">
    <property type="component" value="Unassembled WGS sequence"/>
</dbReference>
<dbReference type="InterPro" id="IPR046778">
    <property type="entry name" value="UPF0758_N"/>
</dbReference>